<evidence type="ECO:0000313" key="2">
    <source>
        <dbReference type="EMBL" id="QCP33597.1"/>
    </source>
</evidence>
<proteinExistence type="predicted"/>
<dbReference type="Gene3D" id="1.10.30.50">
    <property type="match status" value="1"/>
</dbReference>
<dbReference type="GO" id="GO:0008270">
    <property type="term" value="F:zinc ion binding"/>
    <property type="evidence" value="ECO:0007669"/>
    <property type="project" value="InterPro"/>
</dbReference>
<dbReference type="EC" id="3.1.21.-" evidence="2"/>
<dbReference type="GO" id="GO:0004519">
    <property type="term" value="F:endonuclease activity"/>
    <property type="evidence" value="ECO:0007669"/>
    <property type="project" value="InterPro"/>
</dbReference>
<gene>
    <name evidence="2" type="ORF">AR1Y2_0143</name>
</gene>
<dbReference type="AlphaFoldDB" id="A0A4P8IAY3"/>
<name>A0A4P8IAY3_9FIRM</name>
<dbReference type="Proteomes" id="UP000298653">
    <property type="component" value="Chromosome"/>
</dbReference>
<sequence>MNYFFVFQNETYKWEHRGGYLWAPQYGRIGQRVSHYETMKSVKQGDIIIHSLKKKIVAISRAKKDVYAAKKPVEIKNPWQDQGWRVDVDYITFAKTIETSDYKDELLRLRPKTNAPFNRKGHGNPGYLFLANKEMYDFLLHKILGVQTDDSEKQKIINLLNLCNDLGQEQIDLQIQMDFEEVKATQLTQQQLARHAKHSRPPKTQKTESTVYYRSPYIRELVKTFAEGKCQLCKLNAPFYDKDHKPYLEEHHIKYLSDGGSDTMDNVVAICPNCHRKIHILEDEEDRMILFQKAEENQKRYERLLRYAEGIEESSCGAMTERI</sequence>
<feature type="domain" description="HNH nuclease" evidence="1">
    <location>
        <begin position="217"/>
        <end position="276"/>
    </location>
</feature>
<dbReference type="EMBL" id="CP040058">
    <property type="protein sequence ID" value="QCP33597.1"/>
    <property type="molecule type" value="Genomic_DNA"/>
</dbReference>
<dbReference type="OrthoDB" id="9779761at2"/>
<protein>
    <submittedName>
        <fullName evidence="2">5-methylcytosine-specific restriction enzyme A</fullName>
        <ecNumber evidence="2">3.1.21.-</ecNumber>
    </submittedName>
</protein>
<reference evidence="2 3" key="1">
    <citation type="submission" date="2019-05" db="EMBL/GenBank/DDBJ databases">
        <title>Complete genome sequencing of Anaerostipes rhamnosivorans.</title>
        <authorList>
            <person name="Bui T.P.N."/>
            <person name="de Vos W.M."/>
        </authorList>
    </citation>
    <scope>NUCLEOTIDE SEQUENCE [LARGE SCALE GENOMIC DNA]</scope>
    <source>
        <strain evidence="2 3">1y2</strain>
    </source>
</reference>
<dbReference type="RefSeq" id="WP_137327249.1">
    <property type="nucleotide sequence ID" value="NZ_CP040058.1"/>
</dbReference>
<accession>A0A4P8IAY3</accession>
<keyword evidence="2" id="KW-0378">Hydrolase</keyword>
<evidence type="ECO:0000313" key="3">
    <source>
        <dbReference type="Proteomes" id="UP000298653"/>
    </source>
</evidence>
<dbReference type="KEGG" id="arf:AR1Y2_0143"/>
<dbReference type="InterPro" id="IPR002711">
    <property type="entry name" value="HNH"/>
</dbReference>
<dbReference type="CDD" id="cd00085">
    <property type="entry name" value="HNHc"/>
    <property type="match status" value="1"/>
</dbReference>
<organism evidence="2 3">
    <name type="scientific">Anaerostipes rhamnosivorans</name>
    <dbReference type="NCBI Taxonomy" id="1229621"/>
    <lineage>
        <taxon>Bacteria</taxon>
        <taxon>Bacillati</taxon>
        <taxon>Bacillota</taxon>
        <taxon>Clostridia</taxon>
        <taxon>Lachnospirales</taxon>
        <taxon>Lachnospiraceae</taxon>
        <taxon>Anaerostipes</taxon>
    </lineage>
</organism>
<evidence type="ECO:0000259" key="1">
    <source>
        <dbReference type="SMART" id="SM00507"/>
    </source>
</evidence>
<dbReference type="SMART" id="SM00507">
    <property type="entry name" value="HNHc"/>
    <property type="match status" value="1"/>
</dbReference>
<keyword evidence="3" id="KW-1185">Reference proteome</keyword>
<dbReference type="Pfam" id="PF01844">
    <property type="entry name" value="HNH"/>
    <property type="match status" value="1"/>
</dbReference>
<dbReference type="InterPro" id="IPR003615">
    <property type="entry name" value="HNH_nuc"/>
</dbReference>
<dbReference type="GO" id="GO:0003676">
    <property type="term" value="F:nucleic acid binding"/>
    <property type="evidence" value="ECO:0007669"/>
    <property type="project" value="InterPro"/>
</dbReference>
<dbReference type="GO" id="GO:0016787">
    <property type="term" value="F:hydrolase activity"/>
    <property type="evidence" value="ECO:0007669"/>
    <property type="project" value="UniProtKB-KW"/>
</dbReference>